<keyword evidence="2" id="KW-1185">Reference proteome</keyword>
<evidence type="ECO:0000313" key="1">
    <source>
        <dbReference type="EMBL" id="TCG09284.1"/>
    </source>
</evidence>
<sequence length="333" mass="37108">MSGVLGVRRIRNSANFPVQLGSGLRARILDNPRQAGLWGLYSTALTAAGLTNGMRRPTDEGAQIVHMFLESAPCDAWRIAVNTQRSQVDEAELTRVQAWVVDLLSNPAARRALADRLLSGSGARHLWHGEVFDQASAFMQDKKGNEDVPPARDFLHWLSEKSAPLQDFAARVLRFDESLVLSALTFDWLLGCHGHSSREIEDKMATLANWPFAQPSVPDFSYDIQDGEWRKRAQGVAAFCDAMARGAWREATERLLEHHAGVARRRGGAPWCYWEDDKIKVVMHTTPGRLPAADDITGEKFSGWMRSRSNDFFLKAFLEVLHQVDGIKQGASA</sequence>
<comment type="caution">
    <text evidence="1">The sequence shown here is derived from an EMBL/GenBank/DDBJ whole genome shotgun (WGS) entry which is preliminary data.</text>
</comment>
<dbReference type="EMBL" id="MWML01000014">
    <property type="protein sequence ID" value="TCG09284.1"/>
    <property type="molecule type" value="Genomic_DNA"/>
</dbReference>
<evidence type="ECO:0000313" key="2">
    <source>
        <dbReference type="Proteomes" id="UP000294200"/>
    </source>
</evidence>
<protein>
    <submittedName>
        <fullName evidence="1">Uncharacterized protein</fullName>
    </submittedName>
</protein>
<proteinExistence type="predicted"/>
<gene>
    <name evidence="1" type="ORF">BZM27_06495</name>
</gene>
<dbReference type="Proteomes" id="UP000294200">
    <property type="component" value="Unassembled WGS sequence"/>
</dbReference>
<accession>A0A4R0XG54</accession>
<name>A0A4R0XG54_9BURK</name>
<reference evidence="1 2" key="1">
    <citation type="submission" date="2017-02" db="EMBL/GenBank/DDBJ databases">
        <title>Paraburkholderia sophoroidis sp. nov. and Paraburkholderia steynii sp. nov. rhizobial symbionts of the fynbos legume Hypocalyptus sophoroides.</title>
        <authorList>
            <person name="Steenkamp E.T."/>
            <person name="Beukes C.W."/>
            <person name="Van Zyl E."/>
            <person name="Avontuur J."/>
            <person name="Chan W.Y."/>
            <person name="Hassen A."/>
            <person name="Palmer M."/>
            <person name="Mthombeni L."/>
            <person name="Phalane F."/>
            <person name="Sereme K."/>
            <person name="Venter S.N."/>
        </authorList>
    </citation>
    <scope>NUCLEOTIDE SEQUENCE [LARGE SCALE GENOMIC DNA]</scope>
    <source>
        <strain evidence="1 2">HC1.1ba</strain>
    </source>
</reference>
<dbReference type="AlphaFoldDB" id="A0A4R0XG54"/>
<organism evidence="1 2">
    <name type="scientific">Paraburkholderia steynii</name>
    <dbReference type="NCBI Taxonomy" id="1245441"/>
    <lineage>
        <taxon>Bacteria</taxon>
        <taxon>Pseudomonadati</taxon>
        <taxon>Pseudomonadota</taxon>
        <taxon>Betaproteobacteria</taxon>
        <taxon>Burkholderiales</taxon>
        <taxon>Burkholderiaceae</taxon>
        <taxon>Paraburkholderia</taxon>
    </lineage>
</organism>